<proteinExistence type="predicted"/>
<accession>A0A926IB87</accession>
<protein>
    <submittedName>
        <fullName evidence="1">DUF1292 domain-containing protein</fullName>
    </submittedName>
</protein>
<organism evidence="1 2">
    <name type="scientific">Zongyangia hominis</name>
    <dbReference type="NCBI Taxonomy" id="2763677"/>
    <lineage>
        <taxon>Bacteria</taxon>
        <taxon>Bacillati</taxon>
        <taxon>Bacillota</taxon>
        <taxon>Clostridia</taxon>
        <taxon>Eubacteriales</taxon>
        <taxon>Oscillospiraceae</taxon>
        <taxon>Zongyangia</taxon>
    </lineage>
</organism>
<dbReference type="AlphaFoldDB" id="A0A926IB87"/>
<keyword evidence="2" id="KW-1185">Reference proteome</keyword>
<comment type="caution">
    <text evidence="1">The sequence shown here is derived from an EMBL/GenBank/DDBJ whole genome shotgun (WGS) entry which is preliminary data.</text>
</comment>
<dbReference type="RefSeq" id="WP_262398083.1">
    <property type="nucleotide sequence ID" value="NZ_JACRTC010000006.1"/>
</dbReference>
<sequence length="100" mass="11653">MPEEMEFGPDILTLVDDEGVEHQFEVIDTLELEDDRYIALIPVYDDAQDAVEDDGELILLKAEMEGDEEFLVAIEDEEEFNKVSEIFLDRLDEYYDIQES</sequence>
<name>A0A926IB87_9FIRM</name>
<reference evidence="1" key="1">
    <citation type="submission" date="2020-08" db="EMBL/GenBank/DDBJ databases">
        <title>Genome public.</title>
        <authorList>
            <person name="Liu C."/>
            <person name="Sun Q."/>
        </authorList>
    </citation>
    <scope>NUCLEOTIDE SEQUENCE</scope>
    <source>
        <strain evidence="1">NSJ-54</strain>
    </source>
</reference>
<evidence type="ECO:0000313" key="1">
    <source>
        <dbReference type="EMBL" id="MBC8570991.1"/>
    </source>
</evidence>
<dbReference type="Proteomes" id="UP000660861">
    <property type="component" value="Unassembled WGS sequence"/>
</dbReference>
<gene>
    <name evidence="1" type="ORF">H8709_09145</name>
</gene>
<dbReference type="InterPro" id="IPR009711">
    <property type="entry name" value="UPF0473"/>
</dbReference>
<dbReference type="Pfam" id="PF06949">
    <property type="entry name" value="DUF1292"/>
    <property type="match status" value="1"/>
</dbReference>
<dbReference type="EMBL" id="JACRTC010000006">
    <property type="protein sequence ID" value="MBC8570991.1"/>
    <property type="molecule type" value="Genomic_DNA"/>
</dbReference>
<evidence type="ECO:0000313" key="2">
    <source>
        <dbReference type="Proteomes" id="UP000660861"/>
    </source>
</evidence>